<feature type="compositionally biased region" description="Low complexity" evidence="2">
    <location>
        <begin position="884"/>
        <end position="903"/>
    </location>
</feature>
<feature type="region of interest" description="Disordered" evidence="2">
    <location>
        <begin position="329"/>
        <end position="366"/>
    </location>
</feature>
<evidence type="ECO:0000256" key="1">
    <source>
        <dbReference type="SAM" id="Coils"/>
    </source>
</evidence>
<feature type="compositionally biased region" description="Low complexity" evidence="2">
    <location>
        <begin position="1058"/>
        <end position="1068"/>
    </location>
</feature>
<feature type="coiled-coil region" evidence="1">
    <location>
        <begin position="157"/>
        <end position="184"/>
    </location>
</feature>
<keyword evidence="1" id="KW-0175">Coiled coil</keyword>
<evidence type="ECO:0000313" key="4">
    <source>
        <dbReference type="EMBL" id="GAA2014742.1"/>
    </source>
</evidence>
<reference evidence="5" key="1">
    <citation type="journal article" date="2019" name="Int. J. Syst. Evol. Microbiol.">
        <title>The Global Catalogue of Microorganisms (GCM) 10K type strain sequencing project: providing services to taxonomists for standard genome sequencing and annotation.</title>
        <authorList>
            <consortium name="The Broad Institute Genomics Platform"/>
            <consortium name="The Broad Institute Genome Sequencing Center for Infectious Disease"/>
            <person name="Wu L."/>
            <person name="Ma J."/>
        </authorList>
    </citation>
    <scope>NUCLEOTIDE SEQUENCE [LARGE SCALE GENOMIC DNA]</scope>
    <source>
        <strain evidence="5">JCM 14546</strain>
    </source>
</reference>
<dbReference type="CDD" id="cd00085">
    <property type="entry name" value="HNHc"/>
    <property type="match status" value="1"/>
</dbReference>
<proteinExistence type="predicted"/>
<dbReference type="RefSeq" id="WP_344310733.1">
    <property type="nucleotide sequence ID" value="NZ_BAAANO010000035.1"/>
</dbReference>
<dbReference type="InterPro" id="IPR002711">
    <property type="entry name" value="HNH"/>
</dbReference>
<feature type="compositionally biased region" description="Low complexity" evidence="2">
    <location>
        <begin position="272"/>
        <end position="285"/>
    </location>
</feature>
<feature type="region of interest" description="Disordered" evidence="2">
    <location>
        <begin position="257"/>
        <end position="288"/>
    </location>
</feature>
<feature type="region of interest" description="Disordered" evidence="2">
    <location>
        <begin position="993"/>
        <end position="1092"/>
    </location>
</feature>
<organism evidence="4 5">
    <name type="scientific">Brevibacterium samyangense</name>
    <dbReference type="NCBI Taxonomy" id="366888"/>
    <lineage>
        <taxon>Bacteria</taxon>
        <taxon>Bacillati</taxon>
        <taxon>Actinomycetota</taxon>
        <taxon>Actinomycetes</taxon>
        <taxon>Micrococcales</taxon>
        <taxon>Brevibacteriaceae</taxon>
        <taxon>Brevibacterium</taxon>
    </lineage>
</organism>
<dbReference type="InterPro" id="IPR003615">
    <property type="entry name" value="HNH_nuc"/>
</dbReference>
<sequence length="1092" mass="117501">MTTDHSATHPSPDVNPSFDVRRHVVPTRIDTHVNALGGRRLARLAASALAEDRARSARMRDTAEYLVGEVLHTLHPVPELGAPTAEHAMAEEAHRATVAFTHGENALDVLRRENTPCDPRDDSGPHACVAGTGCEVPQDLALEVATIIETLDRWAAVETATETLREARSRVTAAQAELREAERVRTLTLAQQVKPERSGRERSVAAVPVRSVDAVFTELIEQARQRSSGVGPNGMRYRVRRCEPGWVLDDCRFTTRWPRSPHSARAGTVRPSASQQATGQASSSSDLYRHITGPYHARRHIRATQAAYASARERLAEAKRVLTTLAPTPTTGMAAVPKENHSSALGGDASRPAEYDRTDSGISPDEDTAGLVMPAFPYLRPSTSVAMWVRAHVDTADHAVITVLTGLTHSRAQAYARDAITLAYGLPTFFARALNGEVPFTFVEATGRLTRALPASCLPRLDAFLAGKSGAIKLDSFTKALRQEIAALGVLPERDKEIRERRNVQFFANGDGSGTLTLTGPLLETQACYRRLEGMARAIKNGTTEVFPEIPAGAQVLDDRSIGALMFDAVMGMRPTLTLHTAPTAAAGSTAALRGDGAGVRRGSWVRNLTPAETDAVLTGALDPRTLTAHGTSGTTDHSHVSHGAAHSDGEARPDGAPLPEGANSATHSDGAALPGGTNSADEPMRIVIGLPDSRRFLSQQASVNVTVPFLTLTGKADLPGTLADGSPVPASIARRFASGTRSWWRILTDPATGTPLDAKARRYRVTEDLRRTLQVKWQTCAGPGCTRPAVVCEIDHVNPFDQDDPDSGGPTVFSNLQPLCKEHHQAKTDGRIWAVNLPDGTKHWMLPYGHTWTVVSPERPIDAAHARRFTANDRTGDDACAETSTGTDTGTDSDASTDTGTGPVAGDDAALRAELEPLSDRQLLELRTRAAGEEGSASEATREALRAAKRASLARLEAQEAEDVARSALAEARRLSAECSRRMRMIRNELESRRRARRERTRTEHERARAELDRTHADRERLRPGFEPSRSDHGRPTAPTGAATEHRSGSAPDRTDGTATDSTATDGTVGGGPPDPFDSGVRFRSDDPPSF</sequence>
<feature type="compositionally biased region" description="Basic and acidic residues" evidence="2">
    <location>
        <begin position="1045"/>
        <end position="1057"/>
    </location>
</feature>
<protein>
    <recommendedName>
        <fullName evidence="3">HNH nuclease domain-containing protein</fullName>
    </recommendedName>
</protein>
<evidence type="ECO:0000259" key="3">
    <source>
        <dbReference type="SMART" id="SM00507"/>
    </source>
</evidence>
<feature type="region of interest" description="Disordered" evidence="2">
    <location>
        <begin position="876"/>
        <end position="907"/>
    </location>
</feature>
<dbReference type="Gene3D" id="1.10.30.50">
    <property type="match status" value="1"/>
</dbReference>
<feature type="domain" description="HNH nuclease" evidence="3">
    <location>
        <begin position="769"/>
        <end position="826"/>
    </location>
</feature>
<feature type="compositionally biased region" description="Basic and acidic residues" evidence="2">
    <location>
        <begin position="1002"/>
        <end position="1036"/>
    </location>
</feature>
<keyword evidence="5" id="KW-1185">Reference proteome</keyword>
<dbReference type="Proteomes" id="UP001500755">
    <property type="component" value="Unassembled WGS sequence"/>
</dbReference>
<name>A0ABP5F4D7_9MICO</name>
<accession>A0ABP5F4D7</accession>
<dbReference type="EMBL" id="BAAANO010000035">
    <property type="protein sequence ID" value="GAA2014742.1"/>
    <property type="molecule type" value="Genomic_DNA"/>
</dbReference>
<comment type="caution">
    <text evidence="4">The sequence shown here is derived from an EMBL/GenBank/DDBJ whole genome shotgun (WGS) entry which is preliminary data.</text>
</comment>
<evidence type="ECO:0000313" key="5">
    <source>
        <dbReference type="Proteomes" id="UP001500755"/>
    </source>
</evidence>
<dbReference type="Pfam" id="PF01844">
    <property type="entry name" value="HNH"/>
    <property type="match status" value="1"/>
</dbReference>
<dbReference type="SMART" id="SM00507">
    <property type="entry name" value="HNHc"/>
    <property type="match status" value="1"/>
</dbReference>
<gene>
    <name evidence="4" type="ORF">GCM10009755_28100</name>
</gene>
<feature type="compositionally biased region" description="Basic and acidic residues" evidence="2">
    <location>
        <begin position="1082"/>
        <end position="1092"/>
    </location>
</feature>
<evidence type="ECO:0000256" key="2">
    <source>
        <dbReference type="SAM" id="MobiDB-lite"/>
    </source>
</evidence>
<feature type="region of interest" description="Disordered" evidence="2">
    <location>
        <begin position="625"/>
        <end position="683"/>
    </location>
</feature>